<keyword evidence="3 6" id="KW-0479">Metal-binding</keyword>
<feature type="binding site" evidence="6">
    <location>
        <position position="308"/>
    </location>
    <ligand>
        <name>[4Fe-4S] cluster</name>
        <dbReference type="ChEBI" id="CHEBI:49883"/>
        <note>4Fe-4S-S-AdoMet</note>
    </ligand>
</feature>
<dbReference type="STRING" id="316067.Geob_3641"/>
<evidence type="ECO:0000256" key="4">
    <source>
        <dbReference type="ARBA" id="ARBA00023004"/>
    </source>
</evidence>
<evidence type="ECO:0000313" key="8">
    <source>
        <dbReference type="EMBL" id="ACM21982.1"/>
    </source>
</evidence>
<feature type="binding site" evidence="6">
    <location>
        <position position="311"/>
    </location>
    <ligand>
        <name>[4Fe-4S] cluster</name>
        <dbReference type="ChEBI" id="CHEBI:49883"/>
        <note>4Fe-4S-S-AdoMet</note>
    </ligand>
</feature>
<reference evidence="8 9" key="1">
    <citation type="submission" date="2009-01" db="EMBL/GenBank/DDBJ databases">
        <title>Complete sequence of Geobacter sp. FRC-32.</title>
        <authorList>
            <consortium name="US DOE Joint Genome Institute"/>
            <person name="Lucas S."/>
            <person name="Copeland A."/>
            <person name="Lapidus A."/>
            <person name="Glavina del Rio T."/>
            <person name="Dalin E."/>
            <person name="Tice H."/>
            <person name="Bruce D."/>
            <person name="Goodwin L."/>
            <person name="Pitluck S."/>
            <person name="Saunders E."/>
            <person name="Brettin T."/>
            <person name="Detter J.C."/>
            <person name="Han C."/>
            <person name="Larimer F."/>
            <person name="Land M."/>
            <person name="Hauser L."/>
            <person name="Kyrpides N."/>
            <person name="Ovchinnikova G."/>
            <person name="Kostka J."/>
            <person name="Richardson P."/>
        </authorList>
    </citation>
    <scope>NUCLEOTIDE SEQUENCE [LARGE SCALE GENOMIC DNA]</scope>
    <source>
        <strain evidence="9">DSM 22248 / JCM 15807 / FRC-32</strain>
    </source>
</reference>
<dbReference type="OrthoDB" id="9803479at2"/>
<evidence type="ECO:0000256" key="1">
    <source>
        <dbReference type="ARBA" id="ARBA00022485"/>
    </source>
</evidence>
<dbReference type="InterPro" id="IPR007197">
    <property type="entry name" value="rSAM"/>
</dbReference>
<dbReference type="SMART" id="SM00729">
    <property type="entry name" value="Elp3"/>
    <property type="match status" value="1"/>
</dbReference>
<dbReference type="GO" id="GO:0003824">
    <property type="term" value="F:catalytic activity"/>
    <property type="evidence" value="ECO:0007669"/>
    <property type="project" value="InterPro"/>
</dbReference>
<dbReference type="GO" id="GO:0005506">
    <property type="term" value="F:iron ion binding"/>
    <property type="evidence" value="ECO:0007669"/>
    <property type="project" value="UniProtKB-UniRule"/>
</dbReference>
<gene>
    <name evidence="8" type="ordered locus">Geob_3641</name>
</gene>
<dbReference type="NCBIfam" id="TIGR03904">
    <property type="entry name" value="SAM_YgiQ"/>
    <property type="match status" value="1"/>
</dbReference>
<keyword evidence="4 6" id="KW-0408">Iron</keyword>
<dbReference type="Proteomes" id="UP000007721">
    <property type="component" value="Chromosome"/>
</dbReference>
<evidence type="ECO:0000313" key="9">
    <source>
        <dbReference type="Proteomes" id="UP000007721"/>
    </source>
</evidence>
<keyword evidence="1 6" id="KW-0004">4Fe-4S</keyword>
<feature type="binding site" evidence="6">
    <location>
        <position position="304"/>
    </location>
    <ligand>
        <name>[4Fe-4S] cluster</name>
        <dbReference type="ChEBI" id="CHEBI:49883"/>
        <note>4Fe-4S-S-AdoMet</note>
    </ligand>
</feature>
<accession>B9M6W1</accession>
<dbReference type="EMBL" id="CP001390">
    <property type="protein sequence ID" value="ACM21982.1"/>
    <property type="molecule type" value="Genomic_DNA"/>
</dbReference>
<dbReference type="HOGENOM" id="CLU_018288_2_0_7"/>
<dbReference type="GO" id="GO:0051539">
    <property type="term" value="F:4 iron, 4 sulfur cluster binding"/>
    <property type="evidence" value="ECO:0007669"/>
    <property type="project" value="UniProtKB-KW"/>
</dbReference>
<evidence type="ECO:0000256" key="2">
    <source>
        <dbReference type="ARBA" id="ARBA00022691"/>
    </source>
</evidence>
<dbReference type="SFLD" id="SFLDG01082">
    <property type="entry name" value="B12-binding_domain_containing"/>
    <property type="match status" value="1"/>
</dbReference>
<comment type="similarity">
    <text evidence="6">Belongs to the UPF0313 family.</text>
</comment>
<dbReference type="InterPro" id="IPR006638">
    <property type="entry name" value="Elp3/MiaA/NifB-like_rSAM"/>
</dbReference>
<dbReference type="InterPro" id="IPR023404">
    <property type="entry name" value="rSAM_horseshoe"/>
</dbReference>
<dbReference type="InterPro" id="IPR024560">
    <property type="entry name" value="UPF0313_C"/>
</dbReference>
<dbReference type="Pfam" id="PF08497">
    <property type="entry name" value="Radical_SAM_N"/>
    <property type="match status" value="1"/>
</dbReference>
<keyword evidence="2 6" id="KW-0949">S-adenosyl-L-methionine</keyword>
<proteinExistence type="inferred from homology"/>
<comment type="cofactor">
    <cofactor evidence="6">
        <name>[4Fe-4S] cluster</name>
        <dbReference type="ChEBI" id="CHEBI:49883"/>
    </cofactor>
    <text evidence="6">Binds 1 [4Fe-4S] cluster. The cluster is coordinated with 3 cysteines and an exchangeable S-adenosyl-L-methionine.</text>
</comment>
<dbReference type="InterPro" id="IPR020612">
    <property type="entry name" value="Methylthiotransferase_CS"/>
</dbReference>
<dbReference type="PANTHER" id="PTHR32331:SF0">
    <property type="entry name" value="UPF0313 PROTEIN YGIQ"/>
    <property type="match status" value="1"/>
</dbReference>
<keyword evidence="9" id="KW-1185">Reference proteome</keyword>
<dbReference type="HAMAP" id="MF_01251">
    <property type="entry name" value="UPF0313"/>
    <property type="match status" value="1"/>
</dbReference>
<name>B9M6W1_GEODF</name>
<protein>
    <submittedName>
        <fullName evidence="8">Radical SAM domain iron-sulfur cluster-binding oxidoreductase with cobamide-binding-like domain</fullName>
    </submittedName>
</protein>
<dbReference type="SFLD" id="SFLDG01069">
    <property type="entry name" value="UPF0313"/>
    <property type="match status" value="1"/>
</dbReference>
<dbReference type="RefSeq" id="WP_012648708.1">
    <property type="nucleotide sequence ID" value="NC_011979.1"/>
</dbReference>
<dbReference type="eggNOG" id="COG1032">
    <property type="taxonomic scope" value="Bacteria"/>
</dbReference>
<dbReference type="SUPFAM" id="SSF102114">
    <property type="entry name" value="Radical SAM enzymes"/>
    <property type="match status" value="1"/>
</dbReference>
<keyword evidence="5 6" id="KW-0411">Iron-sulfur</keyword>
<dbReference type="KEGG" id="geo:Geob_3641"/>
<dbReference type="Pfam" id="PF04055">
    <property type="entry name" value="Radical_SAM"/>
    <property type="match status" value="1"/>
</dbReference>
<dbReference type="AlphaFoldDB" id="B9M6W1"/>
<dbReference type="PANTHER" id="PTHR32331">
    <property type="entry name" value="UPF0313 PROTEIN YGIQ"/>
    <property type="match status" value="1"/>
</dbReference>
<feature type="domain" description="Radical SAM core" evidence="7">
    <location>
        <begin position="290"/>
        <end position="558"/>
    </location>
</feature>
<dbReference type="PROSITE" id="PS51918">
    <property type="entry name" value="RADICAL_SAM"/>
    <property type="match status" value="1"/>
</dbReference>
<dbReference type="Pfam" id="PF11842">
    <property type="entry name" value="DUF3362"/>
    <property type="match status" value="1"/>
</dbReference>
<dbReference type="PROSITE" id="PS01278">
    <property type="entry name" value="MTTASE_RADICAL"/>
    <property type="match status" value="1"/>
</dbReference>
<evidence type="ECO:0000256" key="5">
    <source>
        <dbReference type="ARBA" id="ARBA00023014"/>
    </source>
</evidence>
<evidence type="ECO:0000259" key="7">
    <source>
        <dbReference type="PROSITE" id="PS51918"/>
    </source>
</evidence>
<evidence type="ECO:0000256" key="6">
    <source>
        <dbReference type="HAMAP-Rule" id="MF_01251"/>
    </source>
</evidence>
<dbReference type="InterPro" id="IPR013704">
    <property type="entry name" value="UPF0313_N"/>
</dbReference>
<dbReference type="SFLD" id="SFLDS00029">
    <property type="entry name" value="Radical_SAM"/>
    <property type="match status" value="1"/>
</dbReference>
<dbReference type="Gene3D" id="3.80.30.20">
    <property type="entry name" value="tm_1862 like domain"/>
    <property type="match status" value="1"/>
</dbReference>
<evidence type="ECO:0000256" key="3">
    <source>
        <dbReference type="ARBA" id="ARBA00022723"/>
    </source>
</evidence>
<dbReference type="InterPro" id="IPR058240">
    <property type="entry name" value="rSAM_sf"/>
</dbReference>
<sequence length="604" mass="67478">MSFLPISREDMKKRGWDELDVIFVSGDAYIDHPSFGIPLLARWLEFHGFRVGIIPQPDWHSKDAFMTLGAPRLFFAVSAGAMDSMVAHYTPARKLRHDDAYTPGNRHGARPNRATIVYSSRLREAFRHVPIVIGGIEASLRRFAHYDFWEDKVRRSIIFDAKADLLIYGMGETPMLELATRLRNGEAFTSLTDIRGTAFISNAIPGDGPVSEIPAFSGVNAEPAKFNEAFRLISLEQNPFCGKKLCQKHDNRYLICNPPALPLSEEVMDLVYALPFMKAPHPSYKETIPAYEQIRASITTHRGCFGGCAFCAITHHQGKAIQSRSEASILQEITKLSSLRWFKGSISDIGGPTANMYGLRCGNPSAEASCRRESCLYPVPCRNLYMSDKRAAALLAKIRKLEGIKHTVVSSGIRYDLLAFQKSYFTELLRYHVGGLLKVAPEHVSKKVTDLMRKPGSGAFEKFLASFREESSCAGKKQYVIPYFISGHPGSTMSDMVDLALFLKRNGLKVEQVQDFTPSPGTLSTCIYHTGIDPFTGNAVYVAKSDKEKRLQKSLLLSHVAEERKNVIQALQACNRESASGELFGGRDDLAFRQKNMKRKKIET</sequence>
<organism evidence="8 9">
    <name type="scientific">Geotalea daltonii (strain DSM 22248 / JCM 15807 / FRC-32)</name>
    <name type="common">Geobacter daltonii</name>
    <dbReference type="NCBI Taxonomy" id="316067"/>
    <lineage>
        <taxon>Bacteria</taxon>
        <taxon>Pseudomonadati</taxon>
        <taxon>Thermodesulfobacteriota</taxon>
        <taxon>Desulfuromonadia</taxon>
        <taxon>Geobacterales</taxon>
        <taxon>Geobacteraceae</taxon>
        <taxon>Geotalea</taxon>
    </lineage>
</organism>
<dbReference type="InterPro" id="IPR022946">
    <property type="entry name" value="UPF0313"/>
</dbReference>